<reference evidence="1 2" key="1">
    <citation type="journal article" date="2016" name="Nat. Commun.">
        <title>Thousands of microbial genomes shed light on interconnected biogeochemical processes in an aquifer system.</title>
        <authorList>
            <person name="Anantharaman K."/>
            <person name="Brown C.T."/>
            <person name="Hug L.A."/>
            <person name="Sharon I."/>
            <person name="Castelle C.J."/>
            <person name="Probst A.J."/>
            <person name="Thomas B.C."/>
            <person name="Singh A."/>
            <person name="Wilkins M.J."/>
            <person name="Karaoz U."/>
            <person name="Brodie E.L."/>
            <person name="Williams K.H."/>
            <person name="Hubbard S.S."/>
            <person name="Banfield J.F."/>
        </authorList>
    </citation>
    <scope>NUCLEOTIDE SEQUENCE [LARGE SCALE GENOMIC DNA]</scope>
</reference>
<comment type="caution">
    <text evidence="1">The sequence shown here is derived from an EMBL/GenBank/DDBJ whole genome shotgun (WGS) entry which is preliminary data.</text>
</comment>
<dbReference type="Proteomes" id="UP000177370">
    <property type="component" value="Unassembled WGS sequence"/>
</dbReference>
<accession>A0A1F6V961</accession>
<gene>
    <name evidence="1" type="ORF">A2647_03135</name>
</gene>
<evidence type="ECO:0000313" key="2">
    <source>
        <dbReference type="Proteomes" id="UP000177370"/>
    </source>
</evidence>
<sequence length="578" mass="68034">MKPICQNCKGKFTIEPDDFGFYEKMKVPTPTFCLECRFARRMSWRNERSLYKRKCDATGIDIISIFSPNSEYKAYEEKYWWSDNWNPLDYGIEYDFSKSFFEQYQELLKRVPHLALFNMLHVNSEYCNYASHNKDCYLFTGGGWNEKLSYVNRSTNSRDSVDCYIIEKDEFCYDCLYCYGCYKLAHSNNCENCLESAFLYNCRNCSYCFGCTNLVSKSYCIWNKQYSKEEYEVKISEMNLGSFKALEKLRKTFEEVYLKSIHKYADLINCKNVTGNHVRNARNCTHCFDFGGDNTENCHYATWSGFGAKDLFDVGPGSGWVSELVYECVDTIDASNLLGCMTIHNSNNISYSINCHSSSNLFGCCGVKKKSYCILNKQYTKEQYEELVPKIIKHMGDMPYIDNNKKVYKYGEFLPSNLSFFAYNETIAQEYFPLAEKEAEKQGYKWKNREERNHSIDIKNENIPDNIKDMREDIVGKVIECAHRGTCNEQCTEAFKIISSELQFYKKMNLPIPHLCPNCRHYQRLKKRNPLKLWHRICMCEKKNHTHKGKCPVEFETSYAPERPEIIYCEQCYQQEVY</sequence>
<proteinExistence type="predicted"/>
<organism evidence="1 2">
    <name type="scientific">Candidatus Nomurabacteria bacterium RIFCSPHIGHO2_01_FULL_40_24b</name>
    <dbReference type="NCBI Taxonomy" id="1801739"/>
    <lineage>
        <taxon>Bacteria</taxon>
        <taxon>Candidatus Nomuraibacteriota</taxon>
    </lineage>
</organism>
<evidence type="ECO:0000313" key="1">
    <source>
        <dbReference type="EMBL" id="OGI66142.1"/>
    </source>
</evidence>
<dbReference type="EMBL" id="MFTP01000003">
    <property type="protein sequence ID" value="OGI66142.1"/>
    <property type="molecule type" value="Genomic_DNA"/>
</dbReference>
<protein>
    <submittedName>
        <fullName evidence="1">Uncharacterized protein</fullName>
    </submittedName>
</protein>
<dbReference type="AlphaFoldDB" id="A0A1F6V961"/>
<name>A0A1F6V961_9BACT</name>